<dbReference type="InterPro" id="IPR036770">
    <property type="entry name" value="Ankyrin_rpt-contain_sf"/>
</dbReference>
<reference evidence="5" key="1">
    <citation type="submission" date="2021-01" db="EMBL/GenBank/DDBJ databases">
        <authorList>
            <person name="Corre E."/>
            <person name="Pelletier E."/>
            <person name="Niang G."/>
            <person name="Scheremetjew M."/>
            <person name="Finn R."/>
            <person name="Kale V."/>
            <person name="Holt S."/>
            <person name="Cochrane G."/>
            <person name="Meng A."/>
            <person name="Brown T."/>
            <person name="Cohen L."/>
        </authorList>
    </citation>
    <scope>NUCLEOTIDE SEQUENCE</scope>
    <source>
        <strain evidence="5">SL-175</strain>
    </source>
</reference>
<sequence length="128" mass="13195">MAGAGAKTAPRPSPPWSPNSSPSLSPPPPLVSAANRYGATALHIAALLGSAPLTVALLAAGATHGARDGNGARPIDVAAREGHEKVLVLLRGVQVVGEDEPEQNPRGRRRRNKKKESGAEVQPLDPKP</sequence>
<dbReference type="AlphaFoldDB" id="A0A7S0X2J4"/>
<dbReference type="InterPro" id="IPR002110">
    <property type="entry name" value="Ankyrin_rpt"/>
</dbReference>
<gene>
    <name evidence="5" type="ORF">MANT1106_LOCUS1667</name>
</gene>
<feature type="region of interest" description="Disordered" evidence="4">
    <location>
        <begin position="97"/>
        <end position="128"/>
    </location>
</feature>
<keyword evidence="1" id="KW-0677">Repeat</keyword>
<keyword evidence="2 3" id="KW-0040">ANK repeat</keyword>
<evidence type="ECO:0000256" key="1">
    <source>
        <dbReference type="ARBA" id="ARBA00022737"/>
    </source>
</evidence>
<accession>A0A7S0X2J4</accession>
<name>A0A7S0X2J4_9CHLO</name>
<evidence type="ECO:0000256" key="4">
    <source>
        <dbReference type="SAM" id="MobiDB-lite"/>
    </source>
</evidence>
<evidence type="ECO:0000313" key="5">
    <source>
        <dbReference type="EMBL" id="CAD8698986.1"/>
    </source>
</evidence>
<dbReference type="InterPro" id="IPR050776">
    <property type="entry name" value="Ank_Repeat/CDKN_Inhibitor"/>
</dbReference>
<evidence type="ECO:0000256" key="2">
    <source>
        <dbReference type="ARBA" id="ARBA00023043"/>
    </source>
</evidence>
<dbReference type="PROSITE" id="PS50088">
    <property type="entry name" value="ANK_REPEAT"/>
    <property type="match status" value="1"/>
</dbReference>
<proteinExistence type="predicted"/>
<feature type="repeat" description="ANK" evidence="3">
    <location>
        <begin position="37"/>
        <end position="69"/>
    </location>
</feature>
<evidence type="ECO:0000256" key="3">
    <source>
        <dbReference type="PROSITE-ProRule" id="PRU00023"/>
    </source>
</evidence>
<protein>
    <submittedName>
        <fullName evidence="5">Uncharacterized protein</fullName>
    </submittedName>
</protein>
<dbReference type="Gene3D" id="1.25.40.20">
    <property type="entry name" value="Ankyrin repeat-containing domain"/>
    <property type="match status" value="1"/>
</dbReference>
<dbReference type="SUPFAM" id="SSF48403">
    <property type="entry name" value="Ankyrin repeat"/>
    <property type="match status" value="1"/>
</dbReference>
<dbReference type="Pfam" id="PF00023">
    <property type="entry name" value="Ank"/>
    <property type="match status" value="1"/>
</dbReference>
<dbReference type="EMBL" id="HBFC01003137">
    <property type="protein sequence ID" value="CAD8698986.1"/>
    <property type="molecule type" value="Transcribed_RNA"/>
</dbReference>
<feature type="region of interest" description="Disordered" evidence="4">
    <location>
        <begin position="1"/>
        <end position="33"/>
    </location>
</feature>
<dbReference type="PROSITE" id="PS50297">
    <property type="entry name" value="ANK_REP_REGION"/>
    <property type="match status" value="1"/>
</dbReference>
<dbReference type="PANTHER" id="PTHR24201">
    <property type="entry name" value="ANK_REP_REGION DOMAIN-CONTAINING PROTEIN"/>
    <property type="match status" value="1"/>
</dbReference>
<organism evidence="5">
    <name type="scientific">Mantoniella antarctica</name>
    <dbReference type="NCBI Taxonomy" id="81844"/>
    <lineage>
        <taxon>Eukaryota</taxon>
        <taxon>Viridiplantae</taxon>
        <taxon>Chlorophyta</taxon>
        <taxon>Mamiellophyceae</taxon>
        <taxon>Mamiellales</taxon>
        <taxon>Mamiellaceae</taxon>
        <taxon>Mantoniella</taxon>
    </lineage>
</organism>